<name>A0A918RZI5_9HYPH</name>
<evidence type="ECO:0000313" key="2">
    <source>
        <dbReference type="EMBL" id="GHA16951.1"/>
    </source>
</evidence>
<feature type="domain" description="PhnB-like" evidence="1">
    <location>
        <begin position="6"/>
        <end position="115"/>
    </location>
</feature>
<dbReference type="InterPro" id="IPR028973">
    <property type="entry name" value="PhnB-like"/>
</dbReference>
<accession>A0A918RZI5</accession>
<organism evidence="2 3">
    <name type="scientific">Devosia pacifica</name>
    <dbReference type="NCBI Taxonomy" id="1335967"/>
    <lineage>
        <taxon>Bacteria</taxon>
        <taxon>Pseudomonadati</taxon>
        <taxon>Pseudomonadota</taxon>
        <taxon>Alphaproteobacteria</taxon>
        <taxon>Hyphomicrobiales</taxon>
        <taxon>Devosiaceae</taxon>
        <taxon>Devosia</taxon>
    </lineage>
</organism>
<dbReference type="InterPro" id="IPR009725">
    <property type="entry name" value="3_dmu_93_MTrfase"/>
</dbReference>
<sequence length="160" mass="17510">MEHSAKVRTCLWFEKGGVEAAREYVALIPDSEIEAVRDSGHPEDPMIVEFRLAAAPMMILTAGPYQKLTPAASISVLTEDQAETDRLWSALTENGGKESMCGWLEDRFGVSWQIVPKRLPDLLADPDPGVVQRVSQAMMQMHKIDIAALDAAAAKEMADG</sequence>
<dbReference type="Proteomes" id="UP000646579">
    <property type="component" value="Unassembled WGS sequence"/>
</dbReference>
<dbReference type="PIRSF" id="PIRSF021700">
    <property type="entry name" value="3_dmu_93_MTrfase"/>
    <property type="match status" value="1"/>
</dbReference>
<evidence type="ECO:0000313" key="3">
    <source>
        <dbReference type="Proteomes" id="UP000646579"/>
    </source>
</evidence>
<gene>
    <name evidence="2" type="ORF">GCM10007989_10190</name>
</gene>
<proteinExistence type="predicted"/>
<keyword evidence="3" id="KW-1185">Reference proteome</keyword>
<dbReference type="InterPro" id="IPR029068">
    <property type="entry name" value="Glyas_Bleomycin-R_OHBP_Dase"/>
</dbReference>
<reference evidence="2" key="1">
    <citation type="journal article" date="2014" name="Int. J. Syst. Evol. Microbiol.">
        <title>Complete genome sequence of Corynebacterium casei LMG S-19264T (=DSM 44701T), isolated from a smear-ripened cheese.</title>
        <authorList>
            <consortium name="US DOE Joint Genome Institute (JGI-PGF)"/>
            <person name="Walter F."/>
            <person name="Albersmeier A."/>
            <person name="Kalinowski J."/>
            <person name="Ruckert C."/>
        </authorList>
    </citation>
    <scope>NUCLEOTIDE SEQUENCE</scope>
    <source>
        <strain evidence="2">KCTC 32437</strain>
    </source>
</reference>
<evidence type="ECO:0000259" key="1">
    <source>
        <dbReference type="Pfam" id="PF06983"/>
    </source>
</evidence>
<dbReference type="PANTHER" id="PTHR33990:SF2">
    <property type="entry name" value="PHNB-LIKE DOMAIN-CONTAINING PROTEIN"/>
    <property type="match status" value="1"/>
</dbReference>
<dbReference type="AlphaFoldDB" id="A0A918RZI5"/>
<comment type="caution">
    <text evidence="2">The sequence shown here is derived from an EMBL/GenBank/DDBJ whole genome shotgun (WGS) entry which is preliminary data.</text>
</comment>
<dbReference type="Pfam" id="PF06983">
    <property type="entry name" value="3-dmu-9_3-mt"/>
    <property type="match status" value="1"/>
</dbReference>
<dbReference type="CDD" id="cd06588">
    <property type="entry name" value="PhnB_like"/>
    <property type="match status" value="1"/>
</dbReference>
<protein>
    <submittedName>
        <fullName evidence="2">VOC family protein</fullName>
    </submittedName>
</protein>
<dbReference type="RefSeq" id="WP_189424001.1">
    <property type="nucleotide sequence ID" value="NZ_BMZE01000001.1"/>
</dbReference>
<dbReference type="Gene3D" id="3.10.180.10">
    <property type="entry name" value="2,3-Dihydroxybiphenyl 1,2-Dioxygenase, domain 1"/>
    <property type="match status" value="1"/>
</dbReference>
<dbReference type="SUPFAM" id="SSF54593">
    <property type="entry name" value="Glyoxalase/Bleomycin resistance protein/Dihydroxybiphenyl dioxygenase"/>
    <property type="match status" value="1"/>
</dbReference>
<reference evidence="2" key="2">
    <citation type="submission" date="2020-09" db="EMBL/GenBank/DDBJ databases">
        <authorList>
            <person name="Sun Q."/>
            <person name="Kim S."/>
        </authorList>
    </citation>
    <scope>NUCLEOTIDE SEQUENCE</scope>
    <source>
        <strain evidence="2">KCTC 32437</strain>
    </source>
</reference>
<dbReference type="EMBL" id="BMZE01000001">
    <property type="protein sequence ID" value="GHA16951.1"/>
    <property type="molecule type" value="Genomic_DNA"/>
</dbReference>
<dbReference type="PANTHER" id="PTHR33990">
    <property type="entry name" value="PROTEIN YJDN-RELATED"/>
    <property type="match status" value="1"/>
</dbReference>